<accession>A0A1J1I3V7</accession>
<evidence type="ECO:0000256" key="2">
    <source>
        <dbReference type="ARBA" id="ARBA00022801"/>
    </source>
</evidence>
<feature type="domain" description="Nudix hydrolase" evidence="3">
    <location>
        <begin position="127"/>
        <end position="257"/>
    </location>
</feature>
<sequence>MTMGETSKSDNSLMNATDKWFNRYEAVDTTEEGVFKGVTDRFNGITIDSTAEQCEDAQFDGILSKSLNQWTEQKRRAIWFKVNRNQASWLPVLAKNDFYFHHARNEFVMMYKWLPKTEPSAVPPFAHTMVGVGALVINNQNQVLVVSEKNALITNSWKLPGGYLEMNENLVEAAIREVLEETNIKTRFESVVSLRHAHGAAFGCSDLYIVMKLIPETEEIRKCDREIAKCTWMNLDEYMNHPNVHQTNRAFVQHYLDLKSNGMMIDWTDDTHQVLKRKYNLFFPKKSPSL</sequence>
<protein>
    <submittedName>
        <fullName evidence="4">CLUMA_CG008479, isoform B</fullName>
    </submittedName>
</protein>
<dbReference type="InterPro" id="IPR020084">
    <property type="entry name" value="NUDIX_hydrolase_CS"/>
</dbReference>
<organism evidence="4 5">
    <name type="scientific">Clunio marinus</name>
    <dbReference type="NCBI Taxonomy" id="568069"/>
    <lineage>
        <taxon>Eukaryota</taxon>
        <taxon>Metazoa</taxon>
        <taxon>Ecdysozoa</taxon>
        <taxon>Arthropoda</taxon>
        <taxon>Hexapoda</taxon>
        <taxon>Insecta</taxon>
        <taxon>Pterygota</taxon>
        <taxon>Neoptera</taxon>
        <taxon>Endopterygota</taxon>
        <taxon>Diptera</taxon>
        <taxon>Nematocera</taxon>
        <taxon>Chironomoidea</taxon>
        <taxon>Chironomidae</taxon>
        <taxon>Clunio</taxon>
    </lineage>
</organism>
<comment type="similarity">
    <text evidence="1">Belongs to the Nudix hydrolase family.</text>
</comment>
<dbReference type="PROSITE" id="PS00893">
    <property type="entry name" value="NUDIX_BOX"/>
    <property type="match status" value="1"/>
</dbReference>
<dbReference type="Gene3D" id="3.40.630.30">
    <property type="match status" value="1"/>
</dbReference>
<dbReference type="GO" id="GO:0035529">
    <property type="term" value="F:NADH pyrophosphatase activity"/>
    <property type="evidence" value="ECO:0007669"/>
    <property type="project" value="TreeGrafter"/>
</dbReference>
<dbReference type="EMBL" id="CVRI01000040">
    <property type="protein sequence ID" value="CRK94992.1"/>
    <property type="molecule type" value="Genomic_DNA"/>
</dbReference>
<dbReference type="InterPro" id="IPR015797">
    <property type="entry name" value="NUDIX_hydrolase-like_dom_sf"/>
</dbReference>
<keyword evidence="2" id="KW-0378">Hydrolase</keyword>
<evidence type="ECO:0000313" key="4">
    <source>
        <dbReference type="EMBL" id="CRK94992.1"/>
    </source>
</evidence>
<name>A0A1J1I3V7_9DIPT</name>
<dbReference type="PANTHER" id="PTHR13994">
    <property type="entry name" value="NUDIX HYDROLASE RELATED"/>
    <property type="match status" value="1"/>
</dbReference>
<reference evidence="4 5" key="1">
    <citation type="submission" date="2015-04" db="EMBL/GenBank/DDBJ databases">
        <authorList>
            <person name="Syromyatnikov M.Y."/>
            <person name="Popov V.N."/>
        </authorList>
    </citation>
    <scope>NUCLEOTIDE SEQUENCE [LARGE SCALE GENOMIC DNA]</scope>
</reference>
<dbReference type="Pfam" id="PF00293">
    <property type="entry name" value="NUDIX"/>
    <property type="match status" value="1"/>
</dbReference>
<dbReference type="InterPro" id="IPR003293">
    <property type="entry name" value="Nudix_hydrolase6-like"/>
</dbReference>
<evidence type="ECO:0000256" key="1">
    <source>
        <dbReference type="ARBA" id="ARBA00005582"/>
    </source>
</evidence>
<dbReference type="Proteomes" id="UP000183832">
    <property type="component" value="Unassembled WGS sequence"/>
</dbReference>
<dbReference type="Pfam" id="PF18290">
    <property type="entry name" value="Nudix_hydro"/>
    <property type="match status" value="1"/>
</dbReference>
<dbReference type="PANTHER" id="PTHR13994:SF13">
    <property type="entry name" value="FI03680P"/>
    <property type="match status" value="1"/>
</dbReference>
<evidence type="ECO:0000313" key="5">
    <source>
        <dbReference type="Proteomes" id="UP000183832"/>
    </source>
</evidence>
<gene>
    <name evidence="4" type="ORF">CLUMA_CG008479</name>
</gene>
<dbReference type="FunFam" id="3.90.79.10:FF:000015">
    <property type="entry name" value="Nudix hydrolase 8"/>
    <property type="match status" value="1"/>
</dbReference>
<proteinExistence type="inferred from homology"/>
<dbReference type="InterPro" id="IPR000086">
    <property type="entry name" value="NUDIX_hydrolase_dom"/>
</dbReference>
<dbReference type="OrthoDB" id="196131at2759"/>
<dbReference type="CDD" id="cd04670">
    <property type="entry name" value="NUDIX_ASFGF2_Nudt6"/>
    <property type="match status" value="1"/>
</dbReference>
<dbReference type="GO" id="GO:0047631">
    <property type="term" value="F:ADP-ribose diphosphatase activity"/>
    <property type="evidence" value="ECO:0007669"/>
    <property type="project" value="TreeGrafter"/>
</dbReference>
<evidence type="ECO:0000259" key="3">
    <source>
        <dbReference type="PROSITE" id="PS51462"/>
    </source>
</evidence>
<dbReference type="PROSITE" id="PS51462">
    <property type="entry name" value="NUDIX"/>
    <property type="match status" value="1"/>
</dbReference>
<dbReference type="PRINTS" id="PR01356">
    <property type="entry name" value="GFGPROTEIN"/>
</dbReference>
<dbReference type="InterPro" id="IPR040618">
    <property type="entry name" value="Pre-Nudix"/>
</dbReference>
<dbReference type="AlphaFoldDB" id="A0A1J1I3V7"/>
<dbReference type="GO" id="GO:0051287">
    <property type="term" value="F:NAD binding"/>
    <property type="evidence" value="ECO:0007669"/>
    <property type="project" value="TreeGrafter"/>
</dbReference>
<dbReference type="SUPFAM" id="SSF55811">
    <property type="entry name" value="Nudix"/>
    <property type="match status" value="1"/>
</dbReference>
<dbReference type="Gene3D" id="3.90.79.10">
    <property type="entry name" value="Nucleoside Triphosphate Pyrophosphohydrolase"/>
    <property type="match status" value="1"/>
</dbReference>
<keyword evidence="5" id="KW-1185">Reference proteome</keyword>